<dbReference type="AlphaFoldDB" id="A0A1X7UBJ7"/>
<organism evidence="1">
    <name type="scientific">Amphimedon queenslandica</name>
    <name type="common">Sponge</name>
    <dbReference type="NCBI Taxonomy" id="400682"/>
    <lineage>
        <taxon>Eukaryota</taxon>
        <taxon>Metazoa</taxon>
        <taxon>Porifera</taxon>
        <taxon>Demospongiae</taxon>
        <taxon>Heteroscleromorpha</taxon>
        <taxon>Haplosclerida</taxon>
        <taxon>Niphatidae</taxon>
        <taxon>Amphimedon</taxon>
    </lineage>
</organism>
<dbReference type="InParanoid" id="A0A1X7UBJ7"/>
<dbReference type="InterPro" id="IPR051055">
    <property type="entry name" value="PIF1_helicase"/>
</dbReference>
<accession>A0A1X7UBJ7</accession>
<protein>
    <submittedName>
        <fullName evidence="1">Uncharacterized protein</fullName>
    </submittedName>
</protein>
<evidence type="ECO:0000313" key="1">
    <source>
        <dbReference type="EnsemblMetazoa" id="Aqu2.1.24836_001"/>
    </source>
</evidence>
<reference evidence="1" key="1">
    <citation type="submission" date="2017-05" db="UniProtKB">
        <authorList>
            <consortium name="EnsemblMetazoa"/>
        </authorList>
    </citation>
    <scope>IDENTIFICATION</scope>
</reference>
<proteinExistence type="predicted"/>
<dbReference type="EnsemblMetazoa" id="Aqu2.1.24836_001">
    <property type="protein sequence ID" value="Aqu2.1.24836_001"/>
    <property type="gene ID" value="Aqu2.1.24836"/>
</dbReference>
<dbReference type="InterPro" id="IPR027417">
    <property type="entry name" value="P-loop_NTPase"/>
</dbReference>
<dbReference type="PANTHER" id="PTHR47642">
    <property type="entry name" value="ATP-DEPENDENT DNA HELICASE"/>
    <property type="match status" value="1"/>
</dbReference>
<name>A0A1X7UBJ7_AMPQE</name>
<dbReference type="SUPFAM" id="SSF52540">
    <property type="entry name" value="P-loop containing nucleoside triphosphate hydrolases"/>
    <property type="match status" value="1"/>
</dbReference>
<sequence length="405" mass="46410">MQEAERDDFYYSLIFLFVPFRDESTLVMEGETMEEAFRRHREASIRGIENHFNKLQKLLEAERNWKIIVDARNKAGFTEELPDNKEDDEPQLLGEIMEAVADIADMHINVPNLTLEQREAIINVHQKRIFDKIKSHLISQKELEDLLENKSSRLLRLENIIPLRMFISGVGGTGLVNGAIGTVIGIYATRITIKFDHIDVPCDIERVTSRFMLSKNLYIHRIQFPIILSYAITIQKCQGLPLDTAIIDLSTDVFGDVSNVCINEINRLRSKFRKDLPLIKKSKGKKRKIQVSGIIDDGEPCSKNAKVSKSNPKKDDDVILTYEEPPNPDIQYELRKAIVNNMPNFEELFNSTTIYSYSLTPTFVGWARYGTQELYGIPCDTNTPALYLKHVCTNHFQAVRSINIS</sequence>